<sequence>MKKLTVARLRTRRLGLPRVLIVGCGDVGMRAVPLLQGRYRIFAVTSDPQRVASLREAGVVPLVANLDQPASLRRLASLAPRVLHLAPPQNTGSRDRRTRALLHVLSRATPARHAHAAGLGHPRQAYIDSILPDRDVRARRVLIYASTSGVYGDQRGALVYEHTMPRPTTDRAVRRVDAETAIRRFGNCMRWRTTILRIPGIYADNRLPLERLARGTPALQPADDVYTNHIHADDLARIVVTAMTRGRPQRIVHASDDSRLLMGDYLDLVAERTGLPKPPRLSRDAVRSGVSPVQFSFMSESRQLDNRRLRNELRIRLRYPSVQRYFDSRPQLRAHALMTDSR</sequence>
<proteinExistence type="predicted"/>
<evidence type="ECO:0000313" key="2">
    <source>
        <dbReference type="Proteomes" id="UP000004277"/>
    </source>
</evidence>
<organism evidence="1 2">
    <name type="scientific">Imbroritus primus</name>
    <dbReference type="NCBI Taxonomy" id="3058603"/>
    <lineage>
        <taxon>Bacteria</taxon>
        <taxon>Pseudomonadati</taxon>
        <taxon>Pseudomonadota</taxon>
        <taxon>Betaproteobacteria</taxon>
        <taxon>Burkholderiales</taxon>
        <taxon>Burkholderiaceae</taxon>
        <taxon>Imbroritus</taxon>
    </lineage>
</organism>
<name>A0ACD3SKI8_9BURK</name>
<reference evidence="1" key="1">
    <citation type="submission" date="2019-05" db="EMBL/GenBank/DDBJ databases">
        <title>Revised genome assembly of Burkholderiaceae (previously Ralstonia) sp. PBA.</title>
        <authorList>
            <person name="Gan H.M."/>
        </authorList>
    </citation>
    <scope>NUCLEOTIDE SEQUENCE</scope>
    <source>
        <strain evidence="1">PBA</strain>
    </source>
</reference>
<protein>
    <submittedName>
        <fullName evidence="1">SDR family NAD(P)-dependent oxidoreductase</fullName>
    </submittedName>
</protein>
<accession>A0ACD3SKI8</accession>
<comment type="caution">
    <text evidence="1">The sequence shown here is derived from an EMBL/GenBank/DDBJ whole genome shotgun (WGS) entry which is preliminary data.</text>
</comment>
<dbReference type="Proteomes" id="UP000004277">
    <property type="component" value="Unassembled WGS sequence"/>
</dbReference>
<evidence type="ECO:0000313" key="1">
    <source>
        <dbReference type="EMBL" id="TMS56668.1"/>
    </source>
</evidence>
<dbReference type="EMBL" id="AKCV02000026">
    <property type="protein sequence ID" value="TMS56668.1"/>
    <property type="molecule type" value="Genomic_DNA"/>
</dbReference>
<gene>
    <name evidence="1" type="ORF">MW7_016435</name>
</gene>
<keyword evidence="2" id="KW-1185">Reference proteome</keyword>